<evidence type="ECO:0000313" key="2">
    <source>
        <dbReference type="EMBL" id="SDT45311.1"/>
    </source>
</evidence>
<dbReference type="AlphaFoldDB" id="A0A1H2AH61"/>
<organism evidence="2 3">
    <name type="scientific">Microlunatus soli</name>
    <dbReference type="NCBI Taxonomy" id="630515"/>
    <lineage>
        <taxon>Bacteria</taxon>
        <taxon>Bacillati</taxon>
        <taxon>Actinomycetota</taxon>
        <taxon>Actinomycetes</taxon>
        <taxon>Propionibacteriales</taxon>
        <taxon>Propionibacteriaceae</taxon>
        <taxon>Microlunatus</taxon>
    </lineage>
</organism>
<evidence type="ECO:0008006" key="4">
    <source>
        <dbReference type="Google" id="ProtNLM"/>
    </source>
</evidence>
<evidence type="ECO:0000313" key="3">
    <source>
        <dbReference type="Proteomes" id="UP000199103"/>
    </source>
</evidence>
<evidence type="ECO:0000256" key="1">
    <source>
        <dbReference type="SAM" id="MobiDB-lite"/>
    </source>
</evidence>
<sequence length="247" mass="25516">MRRSVSVGCWIAAVVLGAGTGHFVLPDRGTVGWPPWSADSTTPPADGNATAGPEPMPSDYARTPPTKSDLASVKTFDKAGLDVRVYHLGGDGDPNTGATICSDQAGPGNRTLGDLTGYDPSLTGSWEEKGDDGTADQMIAVADSPADAKVAADQLLNSESPCRHAEVGESVLGKPREQLIEPGVWAAWIGQYPGDQNTNGEAPEGAEPCGGEIIIRNGQRFGTIGVYLCADSEQLGTLAVAAAKRLG</sequence>
<dbReference type="Proteomes" id="UP000199103">
    <property type="component" value="Chromosome I"/>
</dbReference>
<reference evidence="2 3" key="1">
    <citation type="submission" date="2016-10" db="EMBL/GenBank/DDBJ databases">
        <authorList>
            <person name="de Groot N.N."/>
        </authorList>
    </citation>
    <scope>NUCLEOTIDE SEQUENCE [LARGE SCALE GENOMIC DNA]</scope>
    <source>
        <strain evidence="2 3">DSM 21800</strain>
    </source>
</reference>
<accession>A0A1H2AH61</accession>
<proteinExistence type="predicted"/>
<keyword evidence="3" id="KW-1185">Reference proteome</keyword>
<protein>
    <recommendedName>
        <fullName evidence="4">PknH-like extracellular domain-containing protein</fullName>
    </recommendedName>
</protein>
<feature type="region of interest" description="Disordered" evidence="1">
    <location>
        <begin position="34"/>
        <end position="68"/>
    </location>
</feature>
<dbReference type="EMBL" id="LT629772">
    <property type="protein sequence ID" value="SDT45311.1"/>
    <property type="molecule type" value="Genomic_DNA"/>
</dbReference>
<dbReference type="OrthoDB" id="3852484at2"/>
<name>A0A1H2AH61_9ACTN</name>
<dbReference type="STRING" id="630515.SAMN04489812_5937"/>
<gene>
    <name evidence="2" type="ORF">SAMN04489812_5937</name>
</gene>
<dbReference type="RefSeq" id="WP_157683854.1">
    <property type="nucleotide sequence ID" value="NZ_LT629772.1"/>
</dbReference>